<dbReference type="AlphaFoldDB" id="A0A1Z1M9A6"/>
<keyword evidence="1" id="KW-0150">Chloroplast</keyword>
<reference evidence="1" key="1">
    <citation type="journal article" date="2017" name="J. Phycol.">
        <title>Analysis of chloroplast genomes and a supermatrix inform reclassification of the Rhodomelaceae (Rhodophyta).</title>
        <authorList>
            <person name="Diaz-Tapia P."/>
            <person name="Maggs C.A."/>
            <person name="West J.A."/>
            <person name="Verbruggen H."/>
        </authorList>
    </citation>
    <scope>NUCLEOTIDE SEQUENCE</scope>
    <source>
        <strain evidence="1">PD508</strain>
    </source>
</reference>
<dbReference type="RefSeq" id="YP_009394125.1">
    <property type="nucleotide sequence ID" value="NC_035271.1"/>
</dbReference>
<geneLocation type="chloroplast" evidence="1"/>
<evidence type="ECO:0008006" key="2">
    <source>
        <dbReference type="Google" id="ProtNLM"/>
    </source>
</evidence>
<accession>A0A1Z1M9A6</accession>
<proteinExistence type="predicted"/>
<protein>
    <recommendedName>
        <fullName evidence="2">DNA-directed DNA polymerase</fullName>
    </recommendedName>
</protein>
<sequence length="358" mass="42575">MNKFIKLIINTVYGDIVSPYFQLGNTIVGNNITGRARAMAWYMEKALHGIQTITDRRCFELNRVVKLRYVLTNIKYNRIRRLGKQKDLTLGPLLERKIRNQDRPYLDLEKIAIKTNEHIQKTFPRTNIIAKYELEVKKIVTGLSTHGASKYQTRIDDKITNTKMRSYKNKKYIIYDPKTKKIKGEKNTIESWLNFIYKNPNKVYREEPFVEKNIIKTNDYKKQMFEPLIKVFIHPTRQIKLRFRYKLPNLQVKVLIFFLQMKFIQPNQLTSYDFLYSIMEELLKPFLLIQNQTVISEAVSIIYPQKKTFKYDLLKLPLFNVKGVIPGRELQERFRTLNVSIRFEGRPMPCNIKVYGIN</sequence>
<gene>
    <name evidence="1" type="primary">orf358</name>
</gene>
<dbReference type="GeneID" id="33355936"/>
<dbReference type="EMBL" id="MF101424">
    <property type="protein sequence ID" value="ARW62687.1"/>
    <property type="molecule type" value="Genomic_DNA"/>
</dbReference>
<name>A0A1Z1M9A6_RHOCN</name>
<evidence type="ECO:0000313" key="1">
    <source>
        <dbReference type="EMBL" id="ARW62687.1"/>
    </source>
</evidence>
<organism evidence="1">
    <name type="scientific">Rhodomela confervoides</name>
    <name type="common">Red alga</name>
    <dbReference type="NCBI Taxonomy" id="35163"/>
    <lineage>
        <taxon>Eukaryota</taxon>
        <taxon>Rhodophyta</taxon>
        <taxon>Florideophyceae</taxon>
        <taxon>Rhodymeniophycidae</taxon>
        <taxon>Ceramiales</taxon>
        <taxon>Rhodomelaceae</taxon>
        <taxon>Rhodomela</taxon>
    </lineage>
</organism>
<keyword evidence="1" id="KW-0934">Plastid</keyword>